<protein>
    <submittedName>
        <fullName evidence="1">Uncharacterized protein</fullName>
    </submittedName>
</protein>
<sequence>MLANFPTFVHPLLHPFIPSSSFLSVLLVHLLPSPNRHCPLVSFINFIGNRSIPLE</sequence>
<evidence type="ECO:0000313" key="1">
    <source>
        <dbReference type="EMBL" id="KZV50088.1"/>
    </source>
</evidence>
<evidence type="ECO:0000313" key="2">
    <source>
        <dbReference type="Proteomes" id="UP000250235"/>
    </source>
</evidence>
<name>A0A2Z7CTN3_9LAMI</name>
<reference evidence="1 2" key="1">
    <citation type="journal article" date="2015" name="Proc. Natl. Acad. Sci. U.S.A.">
        <title>The resurrection genome of Boea hygrometrica: A blueprint for survival of dehydration.</title>
        <authorList>
            <person name="Xiao L."/>
            <person name="Yang G."/>
            <person name="Zhang L."/>
            <person name="Yang X."/>
            <person name="Zhao S."/>
            <person name="Ji Z."/>
            <person name="Zhou Q."/>
            <person name="Hu M."/>
            <person name="Wang Y."/>
            <person name="Chen M."/>
            <person name="Xu Y."/>
            <person name="Jin H."/>
            <person name="Xiao X."/>
            <person name="Hu G."/>
            <person name="Bao F."/>
            <person name="Hu Y."/>
            <person name="Wan P."/>
            <person name="Li L."/>
            <person name="Deng X."/>
            <person name="Kuang T."/>
            <person name="Xiang C."/>
            <person name="Zhu J.K."/>
            <person name="Oliver M.J."/>
            <person name="He Y."/>
        </authorList>
    </citation>
    <scope>NUCLEOTIDE SEQUENCE [LARGE SCALE GENOMIC DNA]</scope>
    <source>
        <strain evidence="2">cv. XS01</strain>
    </source>
</reference>
<dbReference type="AlphaFoldDB" id="A0A2Z7CTN3"/>
<proteinExistence type="predicted"/>
<accession>A0A2Z7CTN3</accession>
<keyword evidence="2" id="KW-1185">Reference proteome</keyword>
<gene>
    <name evidence="1" type="ORF">F511_20591</name>
</gene>
<organism evidence="1 2">
    <name type="scientific">Dorcoceras hygrometricum</name>
    <dbReference type="NCBI Taxonomy" id="472368"/>
    <lineage>
        <taxon>Eukaryota</taxon>
        <taxon>Viridiplantae</taxon>
        <taxon>Streptophyta</taxon>
        <taxon>Embryophyta</taxon>
        <taxon>Tracheophyta</taxon>
        <taxon>Spermatophyta</taxon>
        <taxon>Magnoliopsida</taxon>
        <taxon>eudicotyledons</taxon>
        <taxon>Gunneridae</taxon>
        <taxon>Pentapetalae</taxon>
        <taxon>asterids</taxon>
        <taxon>lamiids</taxon>
        <taxon>Lamiales</taxon>
        <taxon>Gesneriaceae</taxon>
        <taxon>Didymocarpoideae</taxon>
        <taxon>Trichosporeae</taxon>
        <taxon>Loxocarpinae</taxon>
        <taxon>Dorcoceras</taxon>
    </lineage>
</organism>
<dbReference type="Proteomes" id="UP000250235">
    <property type="component" value="Unassembled WGS sequence"/>
</dbReference>
<dbReference type="EMBL" id="KQ992554">
    <property type="protein sequence ID" value="KZV50088.1"/>
    <property type="molecule type" value="Genomic_DNA"/>
</dbReference>